<dbReference type="InterPro" id="IPR005498">
    <property type="entry name" value="T4SS_VirB10/TraB/TrbI"/>
</dbReference>
<evidence type="ECO:0000313" key="8">
    <source>
        <dbReference type="EMBL" id="PPC77589.1"/>
    </source>
</evidence>
<evidence type="ECO:0000313" key="9">
    <source>
        <dbReference type="Proteomes" id="UP000238196"/>
    </source>
</evidence>
<dbReference type="OrthoDB" id="6361110at2"/>
<reference evidence="8 9" key="1">
    <citation type="submission" date="2018-02" db="EMBL/GenBank/DDBJ databases">
        <title>novel marine gammaproteobacteria from coastal saline agro ecosystem.</title>
        <authorList>
            <person name="Krishnan R."/>
            <person name="Ramesh Kumar N."/>
        </authorList>
    </citation>
    <scope>NUCLEOTIDE SEQUENCE [LARGE SCALE GENOMIC DNA]</scope>
    <source>
        <strain evidence="8 9">228</strain>
    </source>
</reference>
<keyword evidence="3 7" id="KW-0812">Transmembrane</keyword>
<evidence type="ECO:0000256" key="7">
    <source>
        <dbReference type="SAM" id="Phobius"/>
    </source>
</evidence>
<feature type="compositionally biased region" description="Polar residues" evidence="6">
    <location>
        <begin position="213"/>
        <end position="227"/>
    </location>
</feature>
<dbReference type="Gene3D" id="2.40.128.260">
    <property type="entry name" value="Type IV secretion system, VirB10/TraB/TrbI"/>
    <property type="match status" value="1"/>
</dbReference>
<feature type="region of interest" description="Disordered" evidence="6">
    <location>
        <begin position="121"/>
        <end position="180"/>
    </location>
</feature>
<feature type="compositionally biased region" description="Pro residues" evidence="6">
    <location>
        <begin position="143"/>
        <end position="157"/>
    </location>
</feature>
<dbReference type="Proteomes" id="UP000238196">
    <property type="component" value="Unassembled WGS sequence"/>
</dbReference>
<evidence type="ECO:0000256" key="1">
    <source>
        <dbReference type="ARBA" id="ARBA00004167"/>
    </source>
</evidence>
<dbReference type="Pfam" id="PF03743">
    <property type="entry name" value="TrbI"/>
    <property type="match status" value="1"/>
</dbReference>
<dbReference type="InterPro" id="IPR049855">
    <property type="entry name" value="DotG/IcmE-like_C"/>
</dbReference>
<dbReference type="EMBL" id="PRLP01000029">
    <property type="protein sequence ID" value="PPC77589.1"/>
    <property type="molecule type" value="Genomic_DNA"/>
</dbReference>
<organism evidence="8 9">
    <name type="scientific">Proteobacteria bacterium 228</name>
    <dbReference type="NCBI Taxonomy" id="2083153"/>
    <lineage>
        <taxon>Bacteria</taxon>
        <taxon>Pseudomonadati</taxon>
        <taxon>Pseudomonadota</taxon>
    </lineage>
</organism>
<dbReference type="InterPro" id="IPR042217">
    <property type="entry name" value="T4SS_VirB10/TrbI"/>
</dbReference>
<evidence type="ECO:0000256" key="2">
    <source>
        <dbReference type="ARBA" id="ARBA00010265"/>
    </source>
</evidence>
<feature type="compositionally biased region" description="Polar residues" evidence="6">
    <location>
        <begin position="161"/>
        <end position="177"/>
    </location>
</feature>
<evidence type="ECO:0000256" key="6">
    <source>
        <dbReference type="SAM" id="MobiDB-lite"/>
    </source>
</evidence>
<feature type="transmembrane region" description="Helical" evidence="7">
    <location>
        <begin position="39"/>
        <end position="63"/>
    </location>
</feature>
<dbReference type="CDD" id="cd16431">
    <property type="entry name" value="IcmE"/>
    <property type="match status" value="1"/>
</dbReference>
<evidence type="ECO:0000256" key="5">
    <source>
        <dbReference type="ARBA" id="ARBA00023136"/>
    </source>
</evidence>
<sequence>MSSNHIEIDGEFTELPVGEPVSETAAAKKRKIGGKNSRGMTLLVVIAVIAVLVGLITAVWSIFGSSSPQQNSTSSGKINAKNMQSFKTIPAKPTETDEYTRQIDAYNKTESEAAVEGFVDAGKTSAWHPSPTKDDIIDRPLNTPTPPPTSIVTPPPSSTSKAQTGQRTNQQASLTDQQRLERAKAVSRIFSVETRSSVSAAVVYDNSKDSDNKGSTSTNAMSGSKQQATLATPVAANTSTSATKTAGKVLYEGAHYYYATAEIALNSDYPGPVILNLYNPTGDPALDDAKLKSPGFAVNELGDRMQLHFDTLQLKDGTEIKVNAYGLDPQTGYYAMATDVDKHYIKRFGGWGTGVLLSGLAKVADLRAQSNSSTTSTTTSTTTTGGNVDGTTQAFAFLGTTGAELANYLKGLRDTAPTITVKQHEDVTVLFYDPVVQ</sequence>
<comment type="similarity">
    <text evidence="2">Belongs to the TrbI/VirB10 family.</text>
</comment>
<keyword evidence="5 7" id="KW-0472">Membrane</keyword>
<comment type="subcellular location">
    <subcellularLocation>
        <location evidence="1">Membrane</location>
        <topology evidence="1">Single-pass membrane protein</topology>
    </subcellularLocation>
</comment>
<evidence type="ECO:0000256" key="4">
    <source>
        <dbReference type="ARBA" id="ARBA00022989"/>
    </source>
</evidence>
<name>A0A2S5KST9_9PROT</name>
<gene>
    <name evidence="8" type="ORF">C4K68_09520</name>
</gene>
<proteinExistence type="inferred from homology"/>
<feature type="region of interest" description="Disordered" evidence="6">
    <location>
        <begin position="206"/>
        <end position="227"/>
    </location>
</feature>
<evidence type="ECO:0008006" key="10">
    <source>
        <dbReference type="Google" id="ProtNLM"/>
    </source>
</evidence>
<protein>
    <recommendedName>
        <fullName evidence="10">Conjugal transfer protein TrbI</fullName>
    </recommendedName>
</protein>
<dbReference type="AlphaFoldDB" id="A0A2S5KST9"/>
<evidence type="ECO:0000256" key="3">
    <source>
        <dbReference type="ARBA" id="ARBA00022692"/>
    </source>
</evidence>
<dbReference type="GO" id="GO:0016020">
    <property type="term" value="C:membrane"/>
    <property type="evidence" value="ECO:0007669"/>
    <property type="project" value="UniProtKB-SubCell"/>
</dbReference>
<comment type="caution">
    <text evidence="8">The sequence shown here is derived from an EMBL/GenBank/DDBJ whole genome shotgun (WGS) entry which is preliminary data.</text>
</comment>
<keyword evidence="4 7" id="KW-1133">Transmembrane helix</keyword>
<accession>A0A2S5KST9</accession>